<protein>
    <submittedName>
        <fullName evidence="2">Uncharacterized protein</fullName>
    </submittedName>
</protein>
<evidence type="ECO:0000256" key="1">
    <source>
        <dbReference type="SAM" id="Phobius"/>
    </source>
</evidence>
<comment type="caution">
    <text evidence="2">The sequence shown here is derived from an EMBL/GenBank/DDBJ whole genome shotgun (WGS) entry which is preliminary data.</text>
</comment>
<name>A0A4Q0I650_9FIRM</name>
<keyword evidence="1" id="KW-0812">Transmembrane</keyword>
<reference evidence="3" key="1">
    <citation type="submission" date="2018-11" db="EMBL/GenBank/DDBJ databases">
        <title>Genome sequencing of a novel mesophilic and cellulolytic organism within the genus Hungateiclostridium.</title>
        <authorList>
            <person name="Rettenmaier R."/>
            <person name="Liebl W."/>
            <person name="Zverlov V."/>
        </authorList>
    </citation>
    <scope>NUCLEOTIDE SEQUENCE [LARGE SCALE GENOMIC DNA]</scope>
    <source>
        <strain evidence="3">N2K1</strain>
    </source>
</reference>
<gene>
    <name evidence="2" type="ORF">EFD62_05970</name>
</gene>
<accession>A0A4Q0I650</accession>
<keyword evidence="1" id="KW-0472">Membrane</keyword>
<dbReference type="AlphaFoldDB" id="A0A4Q0I650"/>
<organism evidence="2 3">
    <name type="scientific">Acetivibrio mesophilus</name>
    <dbReference type="NCBI Taxonomy" id="2487273"/>
    <lineage>
        <taxon>Bacteria</taxon>
        <taxon>Bacillati</taxon>
        <taxon>Bacillota</taxon>
        <taxon>Clostridia</taxon>
        <taxon>Eubacteriales</taxon>
        <taxon>Oscillospiraceae</taxon>
        <taxon>Acetivibrio</taxon>
    </lineage>
</organism>
<evidence type="ECO:0000313" key="2">
    <source>
        <dbReference type="EMBL" id="RXE59856.1"/>
    </source>
</evidence>
<proteinExistence type="predicted"/>
<keyword evidence="1" id="KW-1133">Transmembrane helix</keyword>
<dbReference type="Gene3D" id="3.40.1590.10">
    <property type="entry name" value="NMB0488-like"/>
    <property type="match status" value="1"/>
</dbReference>
<feature type="transmembrane region" description="Helical" evidence="1">
    <location>
        <begin position="6"/>
        <end position="28"/>
    </location>
</feature>
<dbReference type="InterPro" id="IPR037891">
    <property type="entry name" value="Cdil-like_sf"/>
</dbReference>
<dbReference type="OrthoDB" id="2084396at2"/>
<dbReference type="EMBL" id="RLII01000004">
    <property type="protein sequence ID" value="RXE59856.1"/>
    <property type="molecule type" value="Genomic_DNA"/>
</dbReference>
<dbReference type="Proteomes" id="UP000289166">
    <property type="component" value="Unassembled WGS sequence"/>
</dbReference>
<evidence type="ECO:0000313" key="3">
    <source>
        <dbReference type="Proteomes" id="UP000289166"/>
    </source>
</evidence>
<sequence length="186" mass="21298">MENEFLLYLFYCSAIVLLLILVFILLTIKRKRKLKKAINTMSINYGNVCVFFDENNNVTVIPYARDKHGVGRAVESPIFLKAPYKPLELGEAVRSSMAMCKGKIIHSDDQLMSKLKCKSWNEFSKGKRNISIYYKEELGIVLNTTKKGSDGSYSFNFRGYEKVLKNDVSDNELGVVIMNLLERCRS</sequence>
<keyword evidence="3" id="KW-1185">Reference proteome</keyword>
<dbReference type="RefSeq" id="WP_069193459.1">
    <property type="nucleotide sequence ID" value="NZ_RLII01000004.1"/>
</dbReference>
<dbReference type="SUPFAM" id="SSF160207">
    <property type="entry name" value="NMB0488-like"/>
    <property type="match status" value="1"/>
</dbReference>